<proteinExistence type="predicted"/>
<keyword evidence="3" id="KW-1185">Reference proteome</keyword>
<protein>
    <submittedName>
        <fullName evidence="2">Uncharacterized protein</fullName>
    </submittedName>
</protein>
<reference evidence="2" key="1">
    <citation type="journal article" date="2021" name="Nat. Commun.">
        <title>Genetic determinants of endophytism in the Arabidopsis root mycobiome.</title>
        <authorList>
            <person name="Mesny F."/>
            <person name="Miyauchi S."/>
            <person name="Thiergart T."/>
            <person name="Pickel B."/>
            <person name="Atanasova L."/>
            <person name="Karlsson M."/>
            <person name="Huettel B."/>
            <person name="Barry K.W."/>
            <person name="Haridas S."/>
            <person name="Chen C."/>
            <person name="Bauer D."/>
            <person name="Andreopoulos W."/>
            <person name="Pangilinan J."/>
            <person name="LaButti K."/>
            <person name="Riley R."/>
            <person name="Lipzen A."/>
            <person name="Clum A."/>
            <person name="Drula E."/>
            <person name="Henrissat B."/>
            <person name="Kohler A."/>
            <person name="Grigoriev I.V."/>
            <person name="Martin F.M."/>
            <person name="Hacquard S."/>
        </authorList>
    </citation>
    <scope>NUCLEOTIDE SEQUENCE</scope>
    <source>
        <strain evidence="2">MPI-CAGE-CH-0235</strain>
    </source>
</reference>
<sequence>MSFPDHSERVAKRINVIADRINVWVQLSGHVQWPARPESVASTAMVFIVITSPIPVYSALPAASPDPNRATQRSSGPAHSHSPPMYSSQPSAPRPLDAASVNPPARSPPRPHDQVQHSAPFRSTDFTSPFKDCLEAFGTLPFPRYSRPPNGQINGYVKFNWTGESARGSSSGSGTPKPRFYPPLPSPDQMQSSGSIRTSAYGLTGVLPGIAVHGALTHLPNFTKHCIQRLLAAVDQVDKIKINQISEFNDLVKIHWINRVN</sequence>
<comment type="caution">
    <text evidence="2">The sequence shown here is derived from an EMBL/GenBank/DDBJ whole genome shotgun (WGS) entry which is preliminary data.</text>
</comment>
<gene>
    <name evidence="2" type="ORF">B0I35DRAFT_478071</name>
</gene>
<evidence type="ECO:0000256" key="1">
    <source>
        <dbReference type="SAM" id="MobiDB-lite"/>
    </source>
</evidence>
<evidence type="ECO:0000313" key="2">
    <source>
        <dbReference type="EMBL" id="KAH7319748.1"/>
    </source>
</evidence>
<dbReference type="Proteomes" id="UP000813444">
    <property type="component" value="Unassembled WGS sequence"/>
</dbReference>
<feature type="region of interest" description="Disordered" evidence="1">
    <location>
        <begin position="63"/>
        <end position="123"/>
    </location>
</feature>
<feature type="region of interest" description="Disordered" evidence="1">
    <location>
        <begin position="165"/>
        <end position="194"/>
    </location>
</feature>
<dbReference type="AlphaFoldDB" id="A0A8K0SVT5"/>
<dbReference type="EMBL" id="JAGPNK010000006">
    <property type="protein sequence ID" value="KAH7319748.1"/>
    <property type="molecule type" value="Genomic_DNA"/>
</dbReference>
<accession>A0A8K0SVT5</accession>
<name>A0A8K0SVT5_9HYPO</name>
<organism evidence="2 3">
    <name type="scientific">Stachybotrys elegans</name>
    <dbReference type="NCBI Taxonomy" id="80388"/>
    <lineage>
        <taxon>Eukaryota</taxon>
        <taxon>Fungi</taxon>
        <taxon>Dikarya</taxon>
        <taxon>Ascomycota</taxon>
        <taxon>Pezizomycotina</taxon>
        <taxon>Sordariomycetes</taxon>
        <taxon>Hypocreomycetidae</taxon>
        <taxon>Hypocreales</taxon>
        <taxon>Stachybotryaceae</taxon>
        <taxon>Stachybotrys</taxon>
    </lineage>
</organism>
<evidence type="ECO:0000313" key="3">
    <source>
        <dbReference type="Proteomes" id="UP000813444"/>
    </source>
</evidence>